<keyword evidence="2" id="KW-0812">Transmembrane</keyword>
<dbReference type="CDD" id="cd12087">
    <property type="entry name" value="TM_EGFR-like"/>
    <property type="match status" value="1"/>
</dbReference>
<gene>
    <name evidence="3" type="ORF">EAE97_009474</name>
</gene>
<keyword evidence="2" id="KW-0472">Membrane</keyword>
<protein>
    <submittedName>
        <fullName evidence="3">Uncharacterized protein</fullName>
    </submittedName>
</protein>
<sequence>MDDYGVGSSGSSGTPGSQAGAQGSYDSSGNYGSSGSQTAQGQYNAQTTAYQSAYTSAATPTTTSNSQSQTNSAFPTSTSSSSSSSSGLSSTERTAIIAGVLGGVGALLIISLIAIYLLQKRKTKKAADRKGVTQQVSYNGLNSSFAGVPFIKRNSQGSDSEISRPPMVADTSYQGAYIRGGQSSYPDLSSDMETDRFLPNDEETHQRMAGGGNGYHSPPNHLGSPIQDPFTDQNRLSQLTQNRLSQLSQNRLSRLSQNVESSPRPGPLVRHDTMGFPLDDDDTSYIGPDGEQHRLSRIMHSPRTSVLEPTIIAPAPIRPTISHENLERGLNENQDLYQNRVVSQHLDSLTSNYDTPYDVENENDAVPPMYGGVQSLSPAPMESGAWIAARNPHLAAAFSNDMHRNSSTRTQSSFAPSVISDTELDRLGVGQRL</sequence>
<proteinExistence type="predicted"/>
<dbReference type="AlphaFoldDB" id="A0A9P5LQN5"/>
<feature type="region of interest" description="Disordered" evidence="1">
    <location>
        <begin position="249"/>
        <end position="271"/>
    </location>
</feature>
<comment type="caution">
    <text evidence="3">The sequence shown here is derived from an EMBL/GenBank/DDBJ whole genome shotgun (WGS) entry which is preliminary data.</text>
</comment>
<name>A0A9P5LQN5_9HELO</name>
<feature type="compositionally biased region" description="Low complexity" evidence="1">
    <location>
        <begin position="9"/>
        <end position="89"/>
    </location>
</feature>
<evidence type="ECO:0000313" key="3">
    <source>
        <dbReference type="EMBL" id="KAF7929877.1"/>
    </source>
</evidence>
<accession>A0A9P5LQN5</accession>
<organism evidence="3 4">
    <name type="scientific">Botrytis byssoidea</name>
    <dbReference type="NCBI Taxonomy" id="139641"/>
    <lineage>
        <taxon>Eukaryota</taxon>
        <taxon>Fungi</taxon>
        <taxon>Dikarya</taxon>
        <taxon>Ascomycota</taxon>
        <taxon>Pezizomycotina</taxon>
        <taxon>Leotiomycetes</taxon>
        <taxon>Helotiales</taxon>
        <taxon>Sclerotiniaceae</taxon>
        <taxon>Botrytis</taxon>
    </lineage>
</organism>
<feature type="transmembrane region" description="Helical" evidence="2">
    <location>
        <begin position="95"/>
        <end position="118"/>
    </location>
</feature>
<dbReference type="EMBL" id="RCSW01000022">
    <property type="protein sequence ID" value="KAF7929877.1"/>
    <property type="molecule type" value="Genomic_DNA"/>
</dbReference>
<evidence type="ECO:0000256" key="2">
    <source>
        <dbReference type="SAM" id="Phobius"/>
    </source>
</evidence>
<evidence type="ECO:0000313" key="4">
    <source>
        <dbReference type="Proteomes" id="UP000710849"/>
    </source>
</evidence>
<dbReference type="Proteomes" id="UP000710849">
    <property type="component" value="Unassembled WGS sequence"/>
</dbReference>
<reference evidence="3 4" key="1">
    <citation type="journal article" date="2020" name="Genome Biol. Evol.">
        <title>Comparative genomics of Sclerotiniaceae.</title>
        <authorList>
            <person name="Valero Jimenez C.A."/>
            <person name="Steentjes M."/>
            <person name="Scholten O.E."/>
            <person name="Van Kan J.A.L."/>
        </authorList>
    </citation>
    <scope>NUCLEOTIDE SEQUENCE [LARGE SCALE GENOMIC DNA]</scope>
    <source>
        <strain evidence="3 4">MUCL 94</strain>
    </source>
</reference>
<keyword evidence="2" id="KW-1133">Transmembrane helix</keyword>
<feature type="compositionally biased region" description="Low complexity" evidence="1">
    <location>
        <begin position="249"/>
        <end position="258"/>
    </location>
</feature>
<evidence type="ECO:0000256" key="1">
    <source>
        <dbReference type="SAM" id="MobiDB-lite"/>
    </source>
</evidence>
<feature type="region of interest" description="Disordered" evidence="1">
    <location>
        <begin position="203"/>
        <end position="232"/>
    </location>
</feature>
<feature type="region of interest" description="Disordered" evidence="1">
    <location>
        <begin position="1"/>
        <end position="89"/>
    </location>
</feature>
<dbReference type="GeneID" id="62153062"/>
<dbReference type="RefSeq" id="XP_038729100.1">
    <property type="nucleotide sequence ID" value="XM_038879989.1"/>
</dbReference>
<keyword evidence="4" id="KW-1185">Reference proteome</keyword>